<evidence type="ECO:0000256" key="5">
    <source>
        <dbReference type="ARBA" id="ARBA00022801"/>
    </source>
</evidence>
<evidence type="ECO:0000256" key="8">
    <source>
        <dbReference type="ARBA" id="ARBA00023295"/>
    </source>
</evidence>
<feature type="non-terminal residue" evidence="14">
    <location>
        <position position="537"/>
    </location>
</feature>
<dbReference type="Proteomes" id="UP000765509">
    <property type="component" value="Unassembled WGS sequence"/>
</dbReference>
<keyword evidence="6 12" id="KW-1015">Disulfide bond</keyword>
<evidence type="ECO:0000256" key="4">
    <source>
        <dbReference type="ARBA" id="ARBA00022729"/>
    </source>
</evidence>
<evidence type="ECO:0000256" key="3">
    <source>
        <dbReference type="ARBA" id="ARBA00007658"/>
    </source>
</evidence>
<organism evidence="14 15">
    <name type="scientific">Austropuccinia psidii MF-1</name>
    <dbReference type="NCBI Taxonomy" id="1389203"/>
    <lineage>
        <taxon>Eukaryota</taxon>
        <taxon>Fungi</taxon>
        <taxon>Dikarya</taxon>
        <taxon>Basidiomycota</taxon>
        <taxon>Pucciniomycotina</taxon>
        <taxon>Pucciniomycetes</taxon>
        <taxon>Pucciniales</taxon>
        <taxon>Sphaerophragmiaceae</taxon>
        <taxon>Austropuccinia</taxon>
    </lineage>
</organism>
<comment type="caution">
    <text evidence="14">The sequence shown here is derived from an EMBL/GenBank/DDBJ whole genome shotgun (WGS) entry which is preliminary data.</text>
</comment>
<keyword evidence="5 13" id="KW-0378">Hydrolase</keyword>
<sequence>MIGADQKSYLRPHRLRLHLLPVQKKTSSNRARAIRQSFQNGFKTYKKYAWGNDEIGALTLHATNSRNGWGATIVDSLSSLLVMGLNEEFEEAVKFISKTDFTTSQAHVSVFETSIRYIGGLISAYELTNGTHPILLKKAISLADKLMHAWQNGSVLPFGYLDFKTNSVILEEGKNITNLAEAGTLVLEYFKLSKYSGNPIYFKKADQAMRGIMKNTEIFPGLRAQFLDPHDARGVGDWVTWDGGADSYYEYLSKYSLMTANANPEYLDEWAQAVDSTIKYLIRTSASSISQSDHKSGANARERLYISSFSPQQNKRRYRMSHLACFSGGNFMLGGQLLNNLTIFNYGLKLTETCADSYSTSKSGIGPDLFGFVDKLTGDITADWNPSSQINLNEYNHRAIFPYQEGYYLRPEVIESMFYAYRYTGDPKWQELAWKAFESLKACCQISEEEGLFASLTQVDRIPTRDFEKARDLLPDGSRGWEDGPFRATPEYDDAIESFFWAETMKYFYLIFADPSILSLDDYVFSTEAHPLRIEKG</sequence>
<evidence type="ECO:0000256" key="11">
    <source>
        <dbReference type="PIRSR" id="PIRSR601382-2"/>
    </source>
</evidence>
<dbReference type="InterPro" id="IPR036026">
    <property type="entry name" value="Seven-hairpin_glycosidases"/>
</dbReference>
<feature type="binding site" evidence="11">
    <location>
        <position position="527"/>
    </location>
    <ligand>
        <name>Ca(2+)</name>
        <dbReference type="ChEBI" id="CHEBI:29108"/>
    </ligand>
</feature>
<evidence type="ECO:0000256" key="6">
    <source>
        <dbReference type="ARBA" id="ARBA00023157"/>
    </source>
</evidence>
<dbReference type="OrthoDB" id="8118055at2759"/>
<evidence type="ECO:0000256" key="2">
    <source>
        <dbReference type="ARBA" id="ARBA00004922"/>
    </source>
</evidence>
<proteinExistence type="inferred from homology"/>
<evidence type="ECO:0000313" key="15">
    <source>
        <dbReference type="Proteomes" id="UP000765509"/>
    </source>
</evidence>
<keyword evidence="8 13" id="KW-0326">Glycosidase</keyword>
<dbReference type="Gene3D" id="1.50.10.10">
    <property type="match status" value="1"/>
</dbReference>
<comment type="cofactor">
    <cofactor evidence="1 11">
        <name>Ca(2+)</name>
        <dbReference type="ChEBI" id="CHEBI:29108"/>
    </cofactor>
</comment>
<dbReference type="InterPro" id="IPR050749">
    <property type="entry name" value="Glycosyl_Hydrolase_47"/>
</dbReference>
<protein>
    <recommendedName>
        <fullName evidence="13">alpha-1,2-Mannosidase</fullName>
        <ecNumber evidence="13">3.2.1.-</ecNumber>
    </recommendedName>
</protein>
<dbReference type="SUPFAM" id="SSF48225">
    <property type="entry name" value="Seven-hairpin glycosidases"/>
    <property type="match status" value="1"/>
</dbReference>
<gene>
    <name evidence="14" type="ORF">O181_057759</name>
</gene>
<dbReference type="GO" id="GO:0016020">
    <property type="term" value="C:membrane"/>
    <property type="evidence" value="ECO:0007669"/>
    <property type="project" value="InterPro"/>
</dbReference>
<keyword evidence="11" id="KW-0479">Metal-binding</keyword>
<dbReference type="PRINTS" id="PR00747">
    <property type="entry name" value="GLYHDRLASE47"/>
</dbReference>
<comment type="similarity">
    <text evidence="3 13">Belongs to the glycosyl hydrolase 47 family.</text>
</comment>
<evidence type="ECO:0000256" key="12">
    <source>
        <dbReference type="PIRSR" id="PIRSR601382-3"/>
    </source>
</evidence>
<dbReference type="EMBL" id="AVOT02026354">
    <property type="protein sequence ID" value="MBW0518044.1"/>
    <property type="molecule type" value="Genomic_DNA"/>
</dbReference>
<keyword evidence="11" id="KW-0106">Calcium</keyword>
<evidence type="ECO:0000256" key="10">
    <source>
        <dbReference type="ARBA" id="ARBA00048605"/>
    </source>
</evidence>
<feature type="disulfide bond" evidence="12">
    <location>
        <begin position="325"/>
        <end position="354"/>
    </location>
</feature>
<accession>A0A9Q3EB53</accession>
<comment type="pathway">
    <text evidence="2">Protein modification; protein glycosylation.</text>
</comment>
<dbReference type="InterPro" id="IPR001382">
    <property type="entry name" value="Glyco_hydro_47"/>
</dbReference>
<name>A0A9Q3EB53_9BASI</name>
<dbReference type="GO" id="GO:0005783">
    <property type="term" value="C:endoplasmic reticulum"/>
    <property type="evidence" value="ECO:0007669"/>
    <property type="project" value="TreeGrafter"/>
</dbReference>
<evidence type="ECO:0000313" key="14">
    <source>
        <dbReference type="EMBL" id="MBW0518044.1"/>
    </source>
</evidence>
<dbReference type="AlphaFoldDB" id="A0A9Q3EB53"/>
<keyword evidence="7" id="KW-0325">Glycoprotein</keyword>
<evidence type="ECO:0000256" key="1">
    <source>
        <dbReference type="ARBA" id="ARBA00001913"/>
    </source>
</evidence>
<evidence type="ECO:0000256" key="7">
    <source>
        <dbReference type="ARBA" id="ARBA00023180"/>
    </source>
</evidence>
<dbReference type="GO" id="GO:0004571">
    <property type="term" value="F:mannosyl-oligosaccharide 1,2-alpha-mannosidase activity"/>
    <property type="evidence" value="ECO:0007669"/>
    <property type="project" value="UniProtKB-EC"/>
</dbReference>
<reference evidence="14" key="1">
    <citation type="submission" date="2021-03" db="EMBL/GenBank/DDBJ databases">
        <title>Draft genome sequence of rust myrtle Austropuccinia psidii MF-1, a brazilian biotype.</title>
        <authorList>
            <person name="Quecine M.C."/>
            <person name="Pachon D.M.R."/>
            <person name="Bonatelli M.L."/>
            <person name="Correr F.H."/>
            <person name="Franceschini L.M."/>
            <person name="Leite T.F."/>
            <person name="Margarido G.R.A."/>
            <person name="Almeida C.A."/>
            <person name="Ferrarezi J.A."/>
            <person name="Labate C.A."/>
        </authorList>
    </citation>
    <scope>NUCLEOTIDE SEQUENCE</scope>
    <source>
        <strain evidence="14">MF-1</strain>
    </source>
</reference>
<keyword evidence="4" id="KW-0732">Signal</keyword>
<dbReference type="PANTHER" id="PTHR11742:SF101">
    <property type="entry name" value="MANNOSYL-OLIGOSACCHARIDE ALPHA-1,2-MANNOSIDASE 1B"/>
    <property type="match status" value="1"/>
</dbReference>
<evidence type="ECO:0000256" key="9">
    <source>
        <dbReference type="ARBA" id="ARBA00047669"/>
    </source>
</evidence>
<dbReference type="EC" id="3.2.1.-" evidence="13"/>
<comment type="catalytic activity">
    <reaction evidence="10">
        <text>N(4)-(alpha-D-Man-(1-&gt;2)-alpha-D-Man-(1-&gt;2)-alpha-D-Man-(1-&gt;3)-[alpha-D-Man-(1-&gt;2)-alpha-D-Man-(1-&gt;3)-[alpha-D-Man-(1-&gt;2)-alpha-D-Man-(1-&gt;6)]-alpha-D-Man-(1-&gt;6)]-beta-D-Man-(1-&gt;4)-beta-D-GlcNAc-(1-&gt;4)-beta-D-GlcNAc)-L-asparaginyl-[protein] (N-glucan mannose isomer 9A1,2,3B1,2,3) + 4 H2O = N(4)-(alpha-D-Man-(1-&gt;3)-[alpha-D-Man-(1-&gt;3)-[alpha-D-Man-(1-&gt;6)]-alpha-D-Man-(1-&gt;6)]-beta-D-Man-(1-&gt;4)-beta-D-GlcNAc-(1-&gt;4)-beta-D-GlcNAc)-L-asparaginyl-[protein] (N-glucan mannose isomer 5A1,2) + 4 beta-D-mannose</text>
        <dbReference type="Rhea" id="RHEA:56008"/>
        <dbReference type="Rhea" id="RHEA-COMP:14356"/>
        <dbReference type="Rhea" id="RHEA-COMP:14367"/>
        <dbReference type="ChEBI" id="CHEBI:15377"/>
        <dbReference type="ChEBI" id="CHEBI:28563"/>
        <dbReference type="ChEBI" id="CHEBI:59087"/>
        <dbReference type="ChEBI" id="CHEBI:139493"/>
        <dbReference type="EC" id="3.2.1.113"/>
    </reaction>
</comment>
<keyword evidence="15" id="KW-1185">Reference proteome</keyword>
<dbReference type="PANTHER" id="PTHR11742">
    <property type="entry name" value="MANNOSYL-OLIGOSACCHARIDE ALPHA-1,2-MANNOSIDASE-RELATED"/>
    <property type="match status" value="1"/>
</dbReference>
<dbReference type="GO" id="GO:0005975">
    <property type="term" value="P:carbohydrate metabolic process"/>
    <property type="evidence" value="ECO:0007669"/>
    <property type="project" value="InterPro"/>
</dbReference>
<dbReference type="Pfam" id="PF01532">
    <property type="entry name" value="Glyco_hydro_47"/>
    <property type="match status" value="1"/>
</dbReference>
<evidence type="ECO:0000256" key="13">
    <source>
        <dbReference type="RuleBase" id="RU361193"/>
    </source>
</evidence>
<comment type="catalytic activity">
    <reaction evidence="9">
        <text>N(4)-(alpha-D-Man-(1-&gt;2)-alpha-D-Man-(1-&gt;2)-alpha-D-Man-(1-&gt;3)-[alpha-D-Man-(1-&gt;3)-[alpha-D-Man-(1-&gt;2)-alpha-D-Man-(1-&gt;6)]-alpha-D-Man-(1-&gt;6)]-beta-D-Man-(1-&gt;4)-beta-D-GlcNAc-(1-&gt;4)-beta-D-GlcNAc)-L-asparaginyl-[protein] (N-glucan mannose isomer 8A1,2,3B1,3) + 3 H2O = N(4)-(alpha-D-Man-(1-&gt;3)-[alpha-D-Man-(1-&gt;3)-[alpha-D-Man-(1-&gt;6)]-alpha-D-Man-(1-&gt;6)]-beta-D-Man-(1-&gt;4)-beta-D-GlcNAc-(1-&gt;4)-beta-D-GlcNAc)-L-asparaginyl-[protein] (N-glucan mannose isomer 5A1,2) + 3 beta-D-mannose</text>
        <dbReference type="Rhea" id="RHEA:56028"/>
        <dbReference type="Rhea" id="RHEA-COMP:14358"/>
        <dbReference type="Rhea" id="RHEA-COMP:14367"/>
        <dbReference type="ChEBI" id="CHEBI:15377"/>
        <dbReference type="ChEBI" id="CHEBI:28563"/>
        <dbReference type="ChEBI" id="CHEBI:59087"/>
        <dbReference type="ChEBI" id="CHEBI:60628"/>
        <dbReference type="EC" id="3.2.1.113"/>
    </reaction>
</comment>
<dbReference type="InterPro" id="IPR012341">
    <property type="entry name" value="6hp_glycosidase-like_sf"/>
</dbReference>
<dbReference type="GO" id="GO:0036503">
    <property type="term" value="P:ERAD pathway"/>
    <property type="evidence" value="ECO:0007669"/>
    <property type="project" value="UniProtKB-ARBA"/>
</dbReference>
<dbReference type="GO" id="GO:0005509">
    <property type="term" value="F:calcium ion binding"/>
    <property type="evidence" value="ECO:0007669"/>
    <property type="project" value="InterPro"/>
</dbReference>